<proteinExistence type="inferred from homology"/>
<comment type="caution">
    <text evidence="2">The sequence shown here is derived from an EMBL/GenBank/DDBJ whole genome shotgun (WGS) entry which is preliminary data.</text>
</comment>
<evidence type="ECO:0008006" key="4">
    <source>
        <dbReference type="Google" id="ProtNLM"/>
    </source>
</evidence>
<comment type="similarity">
    <text evidence="1">Belongs to the UPF0102 family.</text>
</comment>
<dbReference type="EMBL" id="JYPD01000019">
    <property type="protein sequence ID" value="KXK09324.1"/>
    <property type="molecule type" value="Genomic_DNA"/>
</dbReference>
<dbReference type="AlphaFoldDB" id="A0A136KIS3"/>
<dbReference type="InterPro" id="IPR003509">
    <property type="entry name" value="UPF0102_YraN-like"/>
</dbReference>
<dbReference type="PANTHER" id="PTHR34039:SF1">
    <property type="entry name" value="UPF0102 PROTEIN YRAN"/>
    <property type="match status" value="1"/>
</dbReference>
<sequence length="51" mass="5740">MTNTRAKGARAETLARDYIISLGYKIIERNYTIRGGEIDIIASDSNTIVFF</sequence>
<dbReference type="GO" id="GO:0003676">
    <property type="term" value="F:nucleic acid binding"/>
    <property type="evidence" value="ECO:0007669"/>
    <property type="project" value="InterPro"/>
</dbReference>
<accession>A0A136KIS3</accession>
<dbReference type="Gene3D" id="3.40.1350.10">
    <property type="match status" value="1"/>
</dbReference>
<dbReference type="SUPFAM" id="SSF52980">
    <property type="entry name" value="Restriction endonuclease-like"/>
    <property type="match status" value="1"/>
</dbReference>
<evidence type="ECO:0000313" key="3">
    <source>
        <dbReference type="Proteomes" id="UP000070449"/>
    </source>
</evidence>
<protein>
    <recommendedName>
        <fullName evidence="4">Endonuclease</fullName>
    </recommendedName>
</protein>
<gene>
    <name evidence="2" type="ORF">UZ20_WS6002000633</name>
</gene>
<dbReference type="InterPro" id="IPR011856">
    <property type="entry name" value="tRNA_endonuc-like_dom_sf"/>
</dbReference>
<name>A0A136KIS3_9BACT</name>
<dbReference type="InterPro" id="IPR011335">
    <property type="entry name" value="Restrct_endonuc-II-like"/>
</dbReference>
<dbReference type="STRING" id="1617427.UZ20_WS6002000633"/>
<dbReference type="PANTHER" id="PTHR34039">
    <property type="entry name" value="UPF0102 PROTEIN YRAN"/>
    <property type="match status" value="1"/>
</dbReference>
<reference evidence="2 3" key="1">
    <citation type="submission" date="2015-02" db="EMBL/GenBank/DDBJ databases">
        <title>Improved understanding of the partial-nitritation anammox process through 23 genomes representing the majority of the microbial community.</title>
        <authorList>
            <person name="Speth D.R."/>
            <person name="In T Zandt M."/>
            <person name="Guerrero Cruz S."/>
            <person name="Jetten M.S."/>
            <person name="Dutilh B.E."/>
        </authorList>
    </citation>
    <scope>NUCLEOTIDE SEQUENCE [LARGE SCALE GENOMIC DNA]</scope>
    <source>
        <strain evidence="2">OLB21</strain>
    </source>
</reference>
<evidence type="ECO:0000313" key="2">
    <source>
        <dbReference type="EMBL" id="KXK09324.1"/>
    </source>
</evidence>
<dbReference type="Proteomes" id="UP000070449">
    <property type="component" value="Unassembled WGS sequence"/>
</dbReference>
<organism evidence="2 3">
    <name type="scientific">candidate division WS6 bacterium OLB21</name>
    <dbReference type="NCBI Taxonomy" id="1617427"/>
    <lineage>
        <taxon>Bacteria</taxon>
        <taxon>Candidatus Dojkabacteria</taxon>
    </lineage>
</organism>
<evidence type="ECO:0000256" key="1">
    <source>
        <dbReference type="ARBA" id="ARBA00006738"/>
    </source>
</evidence>
<dbReference type="Pfam" id="PF02021">
    <property type="entry name" value="UPF0102"/>
    <property type="match status" value="1"/>
</dbReference>